<protein>
    <submittedName>
        <fullName evidence="1">Class I SAM-dependent methyltransferase</fullName>
    </submittedName>
</protein>
<dbReference type="SUPFAM" id="SSF53335">
    <property type="entry name" value="S-adenosyl-L-methionine-dependent methyltransferases"/>
    <property type="match status" value="1"/>
</dbReference>
<evidence type="ECO:0000313" key="1">
    <source>
        <dbReference type="EMBL" id="RAH98438.1"/>
    </source>
</evidence>
<dbReference type="EMBL" id="QHHQ01000007">
    <property type="protein sequence ID" value="RAH98438.1"/>
    <property type="molecule type" value="Genomic_DNA"/>
</dbReference>
<keyword evidence="2" id="KW-1185">Reference proteome</keyword>
<comment type="caution">
    <text evidence="1">The sequence shown here is derived from an EMBL/GenBank/DDBJ whole genome shotgun (WGS) entry which is preliminary data.</text>
</comment>
<accession>A0A8B2NNK2</accession>
<evidence type="ECO:0000313" key="2">
    <source>
        <dbReference type="Proteomes" id="UP000249590"/>
    </source>
</evidence>
<organism evidence="1 2">
    <name type="scientific">Acuticoccus sediminis</name>
    <dbReference type="NCBI Taxonomy" id="2184697"/>
    <lineage>
        <taxon>Bacteria</taxon>
        <taxon>Pseudomonadati</taxon>
        <taxon>Pseudomonadota</taxon>
        <taxon>Alphaproteobacteria</taxon>
        <taxon>Hyphomicrobiales</taxon>
        <taxon>Amorphaceae</taxon>
        <taxon>Acuticoccus</taxon>
    </lineage>
</organism>
<keyword evidence="1" id="KW-0489">Methyltransferase</keyword>
<dbReference type="InterPro" id="IPR029063">
    <property type="entry name" value="SAM-dependent_MTases_sf"/>
</dbReference>
<sequence>MTPSRNAKPRSEALTIFEDPRYYIPCHEGEAYRQVLGRLHRTLQPKNYLEIGIRRGASLRRSRVTSVGVDPEPLVPDGFSEANPHIHIVRMTSDDFFAGCDVPALLGGAVDFAFLDGLHHAEALLKDFLNTERLADRNSVIVLHDCIPTDVGMTRRAQRETSEYSRHNGQWAGDVWKIIPILQSYRPDLRIAFLDAPPTGLVLVTNLDPDSTTLADRYDELKAEMKELDLAAMGLAEYVGALGVRPTTSLKRRGDI</sequence>
<dbReference type="GO" id="GO:0032259">
    <property type="term" value="P:methylation"/>
    <property type="evidence" value="ECO:0007669"/>
    <property type="project" value="UniProtKB-KW"/>
</dbReference>
<dbReference type="Pfam" id="PF13578">
    <property type="entry name" value="Methyltransf_24"/>
    <property type="match status" value="1"/>
</dbReference>
<keyword evidence="1" id="KW-0808">Transferase</keyword>
<name>A0A8B2NNK2_9HYPH</name>
<dbReference type="Gene3D" id="3.40.50.150">
    <property type="entry name" value="Vaccinia Virus protein VP39"/>
    <property type="match status" value="1"/>
</dbReference>
<dbReference type="AlphaFoldDB" id="A0A8B2NNK2"/>
<reference evidence="1 2" key="1">
    <citation type="submission" date="2018-05" db="EMBL/GenBank/DDBJ databases">
        <title>Acuticoccus sediminis sp. nov., isolated from deep-sea sediment of Indian Ocean.</title>
        <authorList>
            <person name="Liu X."/>
            <person name="Lai Q."/>
            <person name="Du Y."/>
            <person name="Sun F."/>
            <person name="Zhang X."/>
            <person name="Wang S."/>
            <person name="Shao Z."/>
        </authorList>
    </citation>
    <scope>NUCLEOTIDE SEQUENCE [LARGE SCALE GENOMIC DNA]</scope>
    <source>
        <strain evidence="1 2">PTG4-2</strain>
    </source>
</reference>
<dbReference type="Proteomes" id="UP000249590">
    <property type="component" value="Unassembled WGS sequence"/>
</dbReference>
<gene>
    <name evidence="1" type="ORF">DLJ53_27515</name>
</gene>
<dbReference type="GO" id="GO:0008168">
    <property type="term" value="F:methyltransferase activity"/>
    <property type="evidence" value="ECO:0007669"/>
    <property type="project" value="UniProtKB-KW"/>
</dbReference>
<proteinExistence type="predicted"/>